<evidence type="ECO:0000313" key="2">
    <source>
        <dbReference type="Proteomes" id="UP001152604"/>
    </source>
</evidence>
<comment type="caution">
    <text evidence="1">The sequence shown here is derived from an EMBL/GenBank/DDBJ whole genome shotgun (WGS) entry which is preliminary data.</text>
</comment>
<sequence length="62" mass="6836">MAREVEFQDDDVLVTSRNPLKGTLLLITDDDDEVELQLDQETAQALMSALGAFLMEGVVDPL</sequence>
<name>A0ABN8J9T2_9HYPH</name>
<organism evidence="1 2">
    <name type="scientific">Mesorhizobium ventifaucium</name>
    <dbReference type="NCBI Taxonomy" id="666020"/>
    <lineage>
        <taxon>Bacteria</taxon>
        <taxon>Pseudomonadati</taxon>
        <taxon>Pseudomonadota</taxon>
        <taxon>Alphaproteobacteria</taxon>
        <taxon>Hyphomicrobiales</taxon>
        <taxon>Phyllobacteriaceae</taxon>
        <taxon>Mesorhizobium</taxon>
    </lineage>
</organism>
<dbReference type="EMBL" id="CAKXZS010000001">
    <property type="protein sequence ID" value="CAH2394210.1"/>
    <property type="molecule type" value="Genomic_DNA"/>
</dbReference>
<proteinExistence type="predicted"/>
<keyword evidence="2" id="KW-1185">Reference proteome</keyword>
<reference evidence="1" key="1">
    <citation type="submission" date="2022-03" db="EMBL/GenBank/DDBJ databases">
        <authorList>
            <person name="Brunel B."/>
        </authorList>
    </citation>
    <scope>NUCLEOTIDE SEQUENCE</scope>
    <source>
        <strain evidence="1">STM4922sample</strain>
    </source>
</reference>
<protein>
    <submittedName>
        <fullName evidence="1">Uncharacterized protein</fullName>
    </submittedName>
</protein>
<dbReference type="Proteomes" id="UP001152604">
    <property type="component" value="Unassembled WGS sequence"/>
</dbReference>
<gene>
    <name evidence="1" type="ORF">MES4922_10123</name>
</gene>
<evidence type="ECO:0000313" key="1">
    <source>
        <dbReference type="EMBL" id="CAH2394210.1"/>
    </source>
</evidence>
<accession>A0ABN8J9T2</accession>